<protein>
    <submittedName>
        <fullName evidence="1">Uncharacterized protein</fullName>
    </submittedName>
</protein>
<evidence type="ECO:0000313" key="1">
    <source>
        <dbReference type="EMBL" id="JAD90513.1"/>
    </source>
</evidence>
<sequence length="145" mass="16804">MVHYNVLFLLGTVTCESTYTTLRFHHQKRSEKTQIEKPGSKIAFQTSWRSISSHNNCPRKLLEYISTSPNWCPDQDLVGQHMLLQSPDYMYTWSWQPAIRSHSAYFHSNKLSLLDFSELCEYRVYVLKGSVGLISHLCSSQNNLA</sequence>
<organism evidence="1">
    <name type="scientific">Arundo donax</name>
    <name type="common">Giant reed</name>
    <name type="synonym">Donax arundinaceus</name>
    <dbReference type="NCBI Taxonomy" id="35708"/>
    <lineage>
        <taxon>Eukaryota</taxon>
        <taxon>Viridiplantae</taxon>
        <taxon>Streptophyta</taxon>
        <taxon>Embryophyta</taxon>
        <taxon>Tracheophyta</taxon>
        <taxon>Spermatophyta</taxon>
        <taxon>Magnoliopsida</taxon>
        <taxon>Liliopsida</taxon>
        <taxon>Poales</taxon>
        <taxon>Poaceae</taxon>
        <taxon>PACMAD clade</taxon>
        <taxon>Arundinoideae</taxon>
        <taxon>Arundineae</taxon>
        <taxon>Arundo</taxon>
    </lineage>
</organism>
<reference evidence="1" key="2">
    <citation type="journal article" date="2015" name="Data Brief">
        <title>Shoot transcriptome of the giant reed, Arundo donax.</title>
        <authorList>
            <person name="Barrero R.A."/>
            <person name="Guerrero F.D."/>
            <person name="Moolhuijzen P."/>
            <person name="Goolsby J.A."/>
            <person name="Tidwell J."/>
            <person name="Bellgard S.E."/>
            <person name="Bellgard M.I."/>
        </authorList>
    </citation>
    <scope>NUCLEOTIDE SEQUENCE</scope>
    <source>
        <tissue evidence="1">Shoot tissue taken approximately 20 cm above the soil surface</tissue>
    </source>
</reference>
<reference evidence="1" key="1">
    <citation type="submission" date="2014-09" db="EMBL/GenBank/DDBJ databases">
        <authorList>
            <person name="Magalhaes I.L.F."/>
            <person name="Oliveira U."/>
            <person name="Santos F.R."/>
            <person name="Vidigal T.H.D.A."/>
            <person name="Brescovit A.D."/>
            <person name="Santos A.J."/>
        </authorList>
    </citation>
    <scope>NUCLEOTIDE SEQUENCE</scope>
    <source>
        <tissue evidence="1">Shoot tissue taken approximately 20 cm above the soil surface</tissue>
    </source>
</reference>
<proteinExistence type="predicted"/>
<name>A0A0A9DUZ2_ARUDO</name>
<dbReference type="EMBL" id="GBRH01207382">
    <property type="protein sequence ID" value="JAD90513.1"/>
    <property type="molecule type" value="Transcribed_RNA"/>
</dbReference>
<accession>A0A0A9DUZ2</accession>
<dbReference type="AlphaFoldDB" id="A0A0A9DUZ2"/>